<keyword evidence="1" id="KW-0472">Membrane</keyword>
<feature type="transmembrane region" description="Helical" evidence="1">
    <location>
        <begin position="35"/>
        <end position="54"/>
    </location>
</feature>
<name>A0AAV5N4Q8_9GAMM</name>
<dbReference type="AlphaFoldDB" id="A0AAV5N4Q8"/>
<gene>
    <name evidence="2" type="ORF">SOASR030_31930</name>
</gene>
<protein>
    <submittedName>
        <fullName evidence="2">Membrane protein</fullName>
    </submittedName>
</protein>
<dbReference type="EMBL" id="BRLH01000011">
    <property type="protein sequence ID" value="GKX57081.1"/>
    <property type="molecule type" value="Genomic_DNA"/>
</dbReference>
<organism evidence="2 3">
    <name type="scientific">Leminorella grimontii</name>
    <dbReference type="NCBI Taxonomy" id="82981"/>
    <lineage>
        <taxon>Bacteria</taxon>
        <taxon>Pseudomonadati</taxon>
        <taxon>Pseudomonadota</taxon>
        <taxon>Gammaproteobacteria</taxon>
        <taxon>Enterobacterales</taxon>
        <taxon>Budviciaceae</taxon>
        <taxon>Leminorella</taxon>
    </lineage>
</organism>
<dbReference type="GO" id="GO:0005886">
    <property type="term" value="C:plasma membrane"/>
    <property type="evidence" value="ECO:0007669"/>
    <property type="project" value="TreeGrafter"/>
</dbReference>
<comment type="caution">
    <text evidence="2">The sequence shown here is derived from an EMBL/GenBank/DDBJ whole genome shotgun (WGS) entry which is preliminary data.</text>
</comment>
<feature type="transmembrane region" description="Helical" evidence="1">
    <location>
        <begin position="93"/>
        <end position="114"/>
    </location>
</feature>
<evidence type="ECO:0000256" key="1">
    <source>
        <dbReference type="SAM" id="Phobius"/>
    </source>
</evidence>
<feature type="transmembrane region" description="Helical" evidence="1">
    <location>
        <begin position="69"/>
        <end position="86"/>
    </location>
</feature>
<proteinExistence type="predicted"/>
<evidence type="ECO:0000313" key="3">
    <source>
        <dbReference type="Proteomes" id="UP001058124"/>
    </source>
</evidence>
<dbReference type="RefSeq" id="WP_027275077.1">
    <property type="nucleotide sequence ID" value="NZ_BRLH01000011.1"/>
</dbReference>
<dbReference type="Proteomes" id="UP001058124">
    <property type="component" value="Unassembled WGS sequence"/>
</dbReference>
<keyword evidence="3" id="KW-1185">Reference proteome</keyword>
<sequence length="148" mass="15562">MNQGLVIALAIAAGIGLVFQNWLMVRITLSSSTVLVAMFLNALVGITLISTLLIGKEGASGFKAVFMNLHWWMLIPGLLGAFFVFASISGYRYLGAAATISLLVASQLVGGLVMDIVRSDEVDLSRLAAPIAGAVLLVIGTWLVAQGR</sequence>
<dbReference type="PANTHER" id="PTHR34821">
    <property type="entry name" value="INNER MEMBRANE PROTEIN YDCZ"/>
    <property type="match status" value="1"/>
</dbReference>
<keyword evidence="1" id="KW-1133">Transmembrane helix</keyword>
<dbReference type="InterPro" id="IPR006750">
    <property type="entry name" value="YdcZ"/>
</dbReference>
<evidence type="ECO:0000313" key="2">
    <source>
        <dbReference type="EMBL" id="GKX57081.1"/>
    </source>
</evidence>
<accession>A0AAV5N4Q8</accession>
<dbReference type="PANTHER" id="PTHR34821:SF2">
    <property type="entry name" value="INNER MEMBRANE PROTEIN YDCZ"/>
    <property type="match status" value="1"/>
</dbReference>
<dbReference type="Pfam" id="PF04657">
    <property type="entry name" value="DMT_YdcZ"/>
    <property type="match status" value="1"/>
</dbReference>
<feature type="transmembrane region" description="Helical" evidence="1">
    <location>
        <begin position="6"/>
        <end position="23"/>
    </location>
</feature>
<feature type="transmembrane region" description="Helical" evidence="1">
    <location>
        <begin position="126"/>
        <end position="145"/>
    </location>
</feature>
<reference evidence="2" key="1">
    <citation type="submission" date="2022-06" db="EMBL/GenBank/DDBJ databases">
        <title>Draft genome sequences of Leminorella grimontii str. JCM5902.</title>
        <authorList>
            <person name="Wakabayashi Y."/>
            <person name="Kojima K."/>
        </authorList>
    </citation>
    <scope>NUCLEOTIDE SEQUENCE</scope>
    <source>
        <strain evidence="2">JCM 5902</strain>
    </source>
</reference>
<keyword evidence="1" id="KW-0812">Transmembrane</keyword>